<dbReference type="PANTHER" id="PTHR12145">
    <property type="entry name" value="MANNAN ENDO-1,6-ALPHA-MANNOSIDASE DCW1"/>
    <property type="match status" value="1"/>
</dbReference>
<organism evidence="13 14">
    <name type="scientific">Glonium stellatum</name>
    <dbReference type="NCBI Taxonomy" id="574774"/>
    <lineage>
        <taxon>Eukaryota</taxon>
        <taxon>Fungi</taxon>
        <taxon>Dikarya</taxon>
        <taxon>Ascomycota</taxon>
        <taxon>Pezizomycotina</taxon>
        <taxon>Dothideomycetes</taxon>
        <taxon>Pleosporomycetidae</taxon>
        <taxon>Gloniales</taxon>
        <taxon>Gloniaceae</taxon>
        <taxon>Glonium</taxon>
    </lineage>
</organism>
<evidence type="ECO:0000256" key="4">
    <source>
        <dbReference type="ARBA" id="ARBA00012350"/>
    </source>
</evidence>
<reference evidence="13 14" key="1">
    <citation type="journal article" date="2016" name="Nat. Commun.">
        <title>Ectomycorrhizal ecology is imprinted in the genome of the dominant symbiotic fungus Cenococcum geophilum.</title>
        <authorList>
            <consortium name="DOE Joint Genome Institute"/>
            <person name="Peter M."/>
            <person name="Kohler A."/>
            <person name="Ohm R.A."/>
            <person name="Kuo A."/>
            <person name="Krutzmann J."/>
            <person name="Morin E."/>
            <person name="Arend M."/>
            <person name="Barry K.W."/>
            <person name="Binder M."/>
            <person name="Choi C."/>
            <person name="Clum A."/>
            <person name="Copeland A."/>
            <person name="Grisel N."/>
            <person name="Haridas S."/>
            <person name="Kipfer T."/>
            <person name="LaButti K."/>
            <person name="Lindquist E."/>
            <person name="Lipzen A."/>
            <person name="Maire R."/>
            <person name="Meier B."/>
            <person name="Mihaltcheva S."/>
            <person name="Molinier V."/>
            <person name="Murat C."/>
            <person name="Poggeler S."/>
            <person name="Quandt C.A."/>
            <person name="Sperisen C."/>
            <person name="Tritt A."/>
            <person name="Tisserant E."/>
            <person name="Crous P.W."/>
            <person name="Henrissat B."/>
            <person name="Nehls U."/>
            <person name="Egli S."/>
            <person name="Spatafora J.W."/>
            <person name="Grigoriev I.V."/>
            <person name="Martin F.M."/>
        </authorList>
    </citation>
    <scope>NUCLEOTIDE SEQUENCE [LARGE SCALE GENOMIC DNA]</scope>
    <source>
        <strain evidence="13 14">CBS 207.34</strain>
    </source>
</reference>
<protein>
    <recommendedName>
        <fullName evidence="4 10">Mannan endo-1,6-alpha-mannosidase</fullName>
        <ecNumber evidence="4 10">3.2.1.101</ecNumber>
    </recommendedName>
</protein>
<evidence type="ECO:0000256" key="5">
    <source>
        <dbReference type="ARBA" id="ARBA00022729"/>
    </source>
</evidence>
<dbReference type="SUPFAM" id="SSF48208">
    <property type="entry name" value="Six-hairpin glycosidases"/>
    <property type="match status" value="1"/>
</dbReference>
<dbReference type="PANTHER" id="PTHR12145:SF36">
    <property type="entry name" value="MANNAN ENDO-1,6-ALPHA-MANNOSIDASE DCW1"/>
    <property type="match status" value="1"/>
</dbReference>
<proteinExistence type="inferred from homology"/>
<dbReference type="InterPro" id="IPR005198">
    <property type="entry name" value="Glyco_hydro_76"/>
</dbReference>
<dbReference type="Proteomes" id="UP000250140">
    <property type="component" value="Unassembled WGS sequence"/>
</dbReference>
<evidence type="ECO:0000256" key="10">
    <source>
        <dbReference type="PIRNR" id="PIRNR016302"/>
    </source>
</evidence>
<evidence type="ECO:0000256" key="8">
    <source>
        <dbReference type="ARBA" id="ARBA00023180"/>
    </source>
</evidence>
<dbReference type="GO" id="GO:0009272">
    <property type="term" value="P:fungal-type cell wall biogenesis"/>
    <property type="evidence" value="ECO:0007669"/>
    <property type="project" value="TreeGrafter"/>
</dbReference>
<evidence type="ECO:0000313" key="14">
    <source>
        <dbReference type="Proteomes" id="UP000250140"/>
    </source>
</evidence>
<evidence type="ECO:0000256" key="7">
    <source>
        <dbReference type="ARBA" id="ARBA00023136"/>
    </source>
</evidence>
<evidence type="ECO:0000313" key="13">
    <source>
        <dbReference type="EMBL" id="OCL04424.1"/>
    </source>
</evidence>
<dbReference type="EMBL" id="KV750512">
    <property type="protein sequence ID" value="OCL04424.1"/>
    <property type="molecule type" value="Genomic_DNA"/>
</dbReference>
<dbReference type="InterPro" id="IPR008928">
    <property type="entry name" value="6-hairpin_glycosidase_sf"/>
</dbReference>
<dbReference type="PIRSF" id="PIRSF016302">
    <property type="entry name" value="Man_a_manosd"/>
    <property type="match status" value="1"/>
</dbReference>
<dbReference type="AlphaFoldDB" id="A0A8E2JP48"/>
<evidence type="ECO:0000256" key="12">
    <source>
        <dbReference type="SAM" id="SignalP"/>
    </source>
</evidence>
<feature type="signal peptide" evidence="12">
    <location>
        <begin position="1"/>
        <end position="22"/>
    </location>
</feature>
<keyword evidence="14" id="KW-1185">Reference proteome</keyword>
<comment type="similarity">
    <text evidence="3 10">Belongs to the glycosyl hydrolase 76 family.</text>
</comment>
<keyword evidence="6 10" id="KW-0378">Hydrolase</keyword>
<evidence type="ECO:0000256" key="6">
    <source>
        <dbReference type="ARBA" id="ARBA00022801"/>
    </source>
</evidence>
<evidence type="ECO:0000256" key="11">
    <source>
        <dbReference type="SAM" id="MobiDB-lite"/>
    </source>
</evidence>
<dbReference type="GO" id="GO:0012505">
    <property type="term" value="C:endomembrane system"/>
    <property type="evidence" value="ECO:0007669"/>
    <property type="project" value="UniProtKB-SubCell"/>
</dbReference>
<sequence length="452" mass="48798">MRPHVGAGTSFVLSLLLLSVRAIDLDVGNADSIKSAAKTLSGEIIQDYYANSTNSPIGVGIFGSPYYWWEAGAVWDSLVGYWFLTGDGQYNNLVSQALLAQIGPNNNYMPPNQTKTEGNDDQSTWGLAALSAAEYSFPSPLSNELQWIDLAKAVIDAQVPRWDTSTCAGGLRWQIFTFNSGYNYKNSLSAANFFLLAARLAQFTGNQTYADLAVEQYNWMESVGLISETFQVFDGTDVTANCTRLNRLQWTNNAGAFLYGSAVMYNLTNASDQWRDRVTGFLNATSIFFANASIIYEPACEPNGRCDVDQQAFKGLFARQLGRTVVSAPFTAGNILPLLKSSAEAAARSCSGGPKGVSCGQKWYTSEGYDGVTGLGETLSAFEVIQANLVLYGQSLAASNATHSPSVTSTPLASGTNTTPSATSGKSGAGCMKSTKLKIWVVWNEREEYRIP</sequence>
<feature type="chain" id="PRO_5034676857" description="Mannan endo-1,6-alpha-mannosidase" evidence="12">
    <location>
        <begin position="23"/>
        <end position="452"/>
    </location>
</feature>
<accession>A0A8E2JP48</accession>
<keyword evidence="9 10" id="KW-0326">Glycosidase</keyword>
<dbReference type="OrthoDB" id="4187847at2759"/>
<evidence type="ECO:0000256" key="9">
    <source>
        <dbReference type="ARBA" id="ARBA00023295"/>
    </source>
</evidence>
<feature type="region of interest" description="Disordered" evidence="11">
    <location>
        <begin position="403"/>
        <end position="429"/>
    </location>
</feature>
<dbReference type="Pfam" id="PF03663">
    <property type="entry name" value="Glyco_hydro_76"/>
    <property type="match status" value="1"/>
</dbReference>
<comment type="catalytic activity">
    <reaction evidence="1 10">
        <text>Random hydrolysis of (1-&gt;6)-alpha-D-mannosidic linkages in unbranched (1-&gt;6)-mannans.</text>
        <dbReference type="EC" id="3.2.1.101"/>
    </reaction>
</comment>
<name>A0A8E2JP48_9PEZI</name>
<evidence type="ECO:0000256" key="2">
    <source>
        <dbReference type="ARBA" id="ARBA00004308"/>
    </source>
</evidence>
<keyword evidence="5 12" id="KW-0732">Signal</keyword>
<dbReference type="GO" id="GO:0016052">
    <property type="term" value="P:carbohydrate catabolic process"/>
    <property type="evidence" value="ECO:0007669"/>
    <property type="project" value="InterPro"/>
</dbReference>
<dbReference type="FunFam" id="1.50.10.20:FF:000006">
    <property type="entry name" value="Mannan endo-1,6-alpha-mannosidase"/>
    <property type="match status" value="1"/>
</dbReference>
<keyword evidence="8" id="KW-0325">Glycoprotein</keyword>
<dbReference type="GO" id="GO:0008496">
    <property type="term" value="F:mannan endo-1,6-alpha-mannosidase activity"/>
    <property type="evidence" value="ECO:0007669"/>
    <property type="project" value="UniProtKB-UniRule"/>
</dbReference>
<evidence type="ECO:0000256" key="1">
    <source>
        <dbReference type="ARBA" id="ARBA00001452"/>
    </source>
</evidence>
<comment type="subcellular location">
    <subcellularLocation>
        <location evidence="2">Endomembrane system</location>
    </subcellularLocation>
</comment>
<feature type="compositionally biased region" description="Polar residues" evidence="11">
    <location>
        <begin position="403"/>
        <end position="426"/>
    </location>
</feature>
<dbReference type="InterPro" id="IPR014480">
    <property type="entry name" value="Mannan-1_6-alpha_mannosidase"/>
</dbReference>
<evidence type="ECO:0000256" key="3">
    <source>
        <dbReference type="ARBA" id="ARBA00009699"/>
    </source>
</evidence>
<dbReference type="EC" id="3.2.1.101" evidence="4 10"/>
<dbReference type="Gene3D" id="1.50.10.20">
    <property type="match status" value="1"/>
</dbReference>
<gene>
    <name evidence="13" type="ORF">AOQ84DRAFT_442102</name>
</gene>
<keyword evidence="7" id="KW-0472">Membrane</keyword>